<reference evidence="15" key="1">
    <citation type="submission" date="2023-11" db="EMBL/GenBank/DDBJ databases">
        <title>Scrofimicrobium hongkongense sp. nov., isolated from a patient with peritonitis.</title>
        <authorList>
            <person name="Lao H.Y."/>
            <person name="Wong A.Y.P."/>
            <person name="Ng T.L."/>
            <person name="Wong R.Y.L."/>
            <person name="Yau M.C.Y."/>
            <person name="Lam J.Y.W."/>
            <person name="Siu G.K.H."/>
        </authorList>
    </citation>
    <scope>NUCLEOTIDE SEQUENCE</scope>
    <source>
        <strain evidence="15">R131</strain>
    </source>
</reference>
<keyword evidence="9 12" id="KW-1133">Transmembrane helix</keyword>
<dbReference type="PANTHER" id="PTHR30540:SF79">
    <property type="entry name" value="LOW AFFINITY POTASSIUM TRANSPORT SYSTEM PROTEIN KUP"/>
    <property type="match status" value="1"/>
</dbReference>
<proteinExistence type="inferred from homology"/>
<feature type="transmembrane region" description="Helical" evidence="12">
    <location>
        <begin position="199"/>
        <end position="222"/>
    </location>
</feature>
<evidence type="ECO:0000256" key="3">
    <source>
        <dbReference type="ARBA" id="ARBA00022448"/>
    </source>
</evidence>
<feature type="domain" description="K+ potassium transporter integral membrane" evidence="13">
    <location>
        <begin position="2"/>
        <end position="453"/>
    </location>
</feature>
<evidence type="ECO:0000256" key="8">
    <source>
        <dbReference type="ARBA" id="ARBA00022958"/>
    </source>
</evidence>
<evidence type="ECO:0000256" key="10">
    <source>
        <dbReference type="ARBA" id="ARBA00023065"/>
    </source>
</evidence>
<dbReference type="PANTHER" id="PTHR30540">
    <property type="entry name" value="OSMOTIC STRESS POTASSIUM TRANSPORTER"/>
    <property type="match status" value="1"/>
</dbReference>
<keyword evidence="3 12" id="KW-0813">Transport</keyword>
<dbReference type="GO" id="GO:0005886">
    <property type="term" value="C:plasma membrane"/>
    <property type="evidence" value="ECO:0007669"/>
    <property type="project" value="UniProtKB-SubCell"/>
</dbReference>
<dbReference type="InterPro" id="IPR053952">
    <property type="entry name" value="K_trans_C"/>
</dbReference>
<evidence type="ECO:0000256" key="2">
    <source>
        <dbReference type="ARBA" id="ARBA00007019"/>
    </source>
</evidence>
<dbReference type="Pfam" id="PF02705">
    <property type="entry name" value="K_trans"/>
    <property type="match status" value="1"/>
</dbReference>
<feature type="transmembrane region" description="Helical" evidence="12">
    <location>
        <begin position="159"/>
        <end position="179"/>
    </location>
</feature>
<comment type="similarity">
    <text evidence="2 12">Belongs to the HAK/KUP transporter (TC 2.A.72) family.</text>
</comment>
<organism evidence="15">
    <name type="scientific">Scrofimicrobium appendicitidis</name>
    <dbReference type="NCBI Taxonomy" id="3079930"/>
    <lineage>
        <taxon>Bacteria</taxon>
        <taxon>Bacillati</taxon>
        <taxon>Actinomycetota</taxon>
        <taxon>Actinomycetes</taxon>
        <taxon>Actinomycetales</taxon>
        <taxon>Actinomycetaceae</taxon>
        <taxon>Scrofimicrobium</taxon>
    </lineage>
</organism>
<dbReference type="EMBL" id="CP138335">
    <property type="protein sequence ID" value="XBW07284.1"/>
    <property type="molecule type" value="Genomic_DNA"/>
</dbReference>
<keyword evidence="4 12" id="KW-1003">Cell membrane</keyword>
<evidence type="ECO:0000256" key="7">
    <source>
        <dbReference type="ARBA" id="ARBA00022847"/>
    </source>
</evidence>
<gene>
    <name evidence="12" type="primary">kup</name>
    <name evidence="15" type="ORF">SAC06_06420</name>
</gene>
<keyword evidence="8 12" id="KW-0630">Potassium</keyword>
<dbReference type="InterPro" id="IPR003855">
    <property type="entry name" value="K+_transporter"/>
</dbReference>
<evidence type="ECO:0000256" key="11">
    <source>
        <dbReference type="ARBA" id="ARBA00023136"/>
    </source>
</evidence>
<comment type="function">
    <text evidence="12">Transport of potassium into the cell. Likely operates as a K(+):H(+) symporter.</text>
</comment>
<dbReference type="GO" id="GO:0015293">
    <property type="term" value="F:symporter activity"/>
    <property type="evidence" value="ECO:0007669"/>
    <property type="project" value="UniProtKB-UniRule"/>
</dbReference>
<feature type="transmembrane region" description="Helical" evidence="12">
    <location>
        <begin position="234"/>
        <end position="255"/>
    </location>
</feature>
<dbReference type="InterPro" id="IPR053951">
    <property type="entry name" value="K_trans_N"/>
</dbReference>
<evidence type="ECO:0000259" key="14">
    <source>
        <dbReference type="Pfam" id="PF22776"/>
    </source>
</evidence>
<feature type="transmembrane region" description="Helical" evidence="12">
    <location>
        <begin position="275"/>
        <end position="306"/>
    </location>
</feature>
<keyword evidence="10 12" id="KW-0406">Ion transport</keyword>
<evidence type="ECO:0000256" key="1">
    <source>
        <dbReference type="ARBA" id="ARBA00004141"/>
    </source>
</evidence>
<feature type="transmembrane region" description="Helical" evidence="12">
    <location>
        <begin position="387"/>
        <end position="406"/>
    </location>
</feature>
<dbReference type="InterPro" id="IPR023051">
    <property type="entry name" value="Kup"/>
</dbReference>
<sequence>MIGAIGVVFGDIGTSPLYTLKAVLTVTGGQSYNETELLGVISMIAWCLVLVVTFTYVGVILRADNQGEGGILSLASLIRRRVRHRPRLTFAVIVISVIGASLFLGDSLITPAISVLSAAEGLTVINSSLQQWVVPVSLVVLTLLFAFQHKGTGHIGRAFGPVMTLWFVTLAALGLPWIARHPEVLLALSPTYAIGFVIHHPWGAFLALGASVLAVTGAEALYADLGHFGRKPIFLAWMLLAFPALLLNYLGQGALLLEKPEALASPLFSLAPQWALIPLVILATVATVIASQAVIAGAFSIVRQAIRASFLPRLKVVQTSPVQGGQIYLPVVNMILFLGVVILVAQFGSSERLASAYGLAVTGTLLLELTLFLVFAHFVWHWKWWKIAIMVVFSGVLELTLFLANVPKIISGGWLPLSISAVIATIMFTWYRGSRIMFGRRRALEGPLQQFIDSLRARDIKRVPGIAVYPHGDLTTTPLALRASANFTHVLPEHVVILTIKNVGVPTVPEDRRVVIDNLGWEDDGIVHVLYRVGFKDPQDVPAALRLAVNKSCELEFDPEQATYVLSVFRIEPAEEDDKATWPRWQRQLFRRLEKTSANRTNVFHLPPERTIIVGSEVHV</sequence>
<keyword evidence="7 12" id="KW-0769">Symport</keyword>
<accession>A0AAU7V5B8</accession>
<feature type="domain" description="K+ potassium transporter C-terminal" evidence="14">
    <location>
        <begin position="464"/>
        <end position="619"/>
    </location>
</feature>
<evidence type="ECO:0000256" key="9">
    <source>
        <dbReference type="ARBA" id="ARBA00022989"/>
    </source>
</evidence>
<evidence type="ECO:0000313" key="15">
    <source>
        <dbReference type="EMBL" id="XBW07284.1"/>
    </source>
</evidence>
<keyword evidence="5 12" id="KW-0633">Potassium transport</keyword>
<evidence type="ECO:0000256" key="6">
    <source>
        <dbReference type="ARBA" id="ARBA00022692"/>
    </source>
</evidence>
<protein>
    <recommendedName>
        <fullName evidence="12">Probable potassium transport system protein Kup</fullName>
    </recommendedName>
</protein>
<comment type="catalytic activity">
    <reaction evidence="12">
        <text>K(+)(in) + H(+)(in) = K(+)(out) + H(+)(out)</text>
        <dbReference type="Rhea" id="RHEA:28490"/>
        <dbReference type="ChEBI" id="CHEBI:15378"/>
        <dbReference type="ChEBI" id="CHEBI:29103"/>
    </reaction>
</comment>
<feature type="transmembrane region" description="Helical" evidence="12">
    <location>
        <begin position="327"/>
        <end position="348"/>
    </location>
</feature>
<evidence type="ECO:0000259" key="13">
    <source>
        <dbReference type="Pfam" id="PF02705"/>
    </source>
</evidence>
<dbReference type="AlphaFoldDB" id="A0AAU7V5B8"/>
<feature type="transmembrane region" description="Helical" evidence="12">
    <location>
        <begin position="88"/>
        <end position="109"/>
    </location>
</feature>
<dbReference type="KEGG" id="sapp:SAC06_06420"/>
<keyword evidence="6 12" id="KW-0812">Transmembrane</keyword>
<dbReference type="GO" id="GO:0015079">
    <property type="term" value="F:potassium ion transmembrane transporter activity"/>
    <property type="evidence" value="ECO:0007669"/>
    <property type="project" value="UniProtKB-UniRule"/>
</dbReference>
<evidence type="ECO:0000256" key="5">
    <source>
        <dbReference type="ARBA" id="ARBA00022538"/>
    </source>
</evidence>
<dbReference type="HAMAP" id="MF_01522">
    <property type="entry name" value="Kup"/>
    <property type="match status" value="1"/>
</dbReference>
<dbReference type="Pfam" id="PF22776">
    <property type="entry name" value="K_trans_C"/>
    <property type="match status" value="1"/>
</dbReference>
<name>A0AAU7V5B8_9ACTO</name>
<feature type="transmembrane region" description="Helical" evidence="12">
    <location>
        <begin position="37"/>
        <end position="61"/>
    </location>
</feature>
<keyword evidence="11 12" id="KW-0472">Membrane</keyword>
<comment type="subcellular location">
    <subcellularLocation>
        <location evidence="12">Cell membrane</location>
        <topology evidence="12">Multi-pass membrane protein</topology>
    </subcellularLocation>
    <subcellularLocation>
        <location evidence="1">Membrane</location>
        <topology evidence="1">Multi-pass membrane protein</topology>
    </subcellularLocation>
</comment>
<dbReference type="RefSeq" id="WP_350257490.1">
    <property type="nucleotide sequence ID" value="NZ_CP138335.1"/>
</dbReference>
<feature type="transmembrane region" description="Helical" evidence="12">
    <location>
        <begin position="354"/>
        <end position="380"/>
    </location>
</feature>
<evidence type="ECO:0000256" key="12">
    <source>
        <dbReference type="HAMAP-Rule" id="MF_01522"/>
    </source>
</evidence>
<feature type="transmembrane region" description="Helical" evidence="12">
    <location>
        <begin position="129"/>
        <end position="147"/>
    </location>
</feature>
<evidence type="ECO:0000256" key="4">
    <source>
        <dbReference type="ARBA" id="ARBA00022475"/>
    </source>
</evidence>
<feature type="transmembrane region" description="Helical" evidence="12">
    <location>
        <begin position="412"/>
        <end position="431"/>
    </location>
</feature>